<dbReference type="PANTHER" id="PTHR46060:SF1">
    <property type="entry name" value="MARINER MOS1 TRANSPOSASE-LIKE PROTEIN"/>
    <property type="match status" value="1"/>
</dbReference>
<dbReference type="AlphaFoldDB" id="A0A0B1TTV7"/>
<name>A0A0B1TTV7_OESDE</name>
<dbReference type="Proteomes" id="UP000053660">
    <property type="component" value="Unassembled WGS sequence"/>
</dbReference>
<organism evidence="1 2">
    <name type="scientific">Oesophagostomum dentatum</name>
    <name type="common">Nodular worm</name>
    <dbReference type="NCBI Taxonomy" id="61180"/>
    <lineage>
        <taxon>Eukaryota</taxon>
        <taxon>Metazoa</taxon>
        <taxon>Ecdysozoa</taxon>
        <taxon>Nematoda</taxon>
        <taxon>Chromadorea</taxon>
        <taxon>Rhabditida</taxon>
        <taxon>Rhabditina</taxon>
        <taxon>Rhabditomorpha</taxon>
        <taxon>Strongyloidea</taxon>
        <taxon>Strongylidae</taxon>
        <taxon>Oesophagostomum</taxon>
    </lineage>
</organism>
<dbReference type="InterPro" id="IPR036397">
    <property type="entry name" value="RNaseH_sf"/>
</dbReference>
<dbReference type="Pfam" id="PF01359">
    <property type="entry name" value="Transposase_1"/>
    <property type="match status" value="1"/>
</dbReference>
<evidence type="ECO:0000313" key="1">
    <source>
        <dbReference type="EMBL" id="KHJ99262.1"/>
    </source>
</evidence>
<proteinExistence type="predicted"/>
<gene>
    <name evidence="1" type="ORF">OESDEN_00751</name>
</gene>
<dbReference type="PANTHER" id="PTHR46060">
    <property type="entry name" value="MARINER MOS1 TRANSPOSASE-LIKE PROTEIN"/>
    <property type="match status" value="1"/>
</dbReference>
<dbReference type="EMBL" id="KN549230">
    <property type="protein sequence ID" value="KHJ99262.1"/>
    <property type="molecule type" value="Genomic_DNA"/>
</dbReference>
<evidence type="ECO:0000313" key="2">
    <source>
        <dbReference type="Proteomes" id="UP000053660"/>
    </source>
</evidence>
<evidence type="ECO:0008006" key="3">
    <source>
        <dbReference type="Google" id="ProtNLM"/>
    </source>
</evidence>
<accession>A0A0B1TTV7</accession>
<reference evidence="1 2" key="1">
    <citation type="submission" date="2014-03" db="EMBL/GenBank/DDBJ databases">
        <title>Draft genome of the hookworm Oesophagostomum dentatum.</title>
        <authorList>
            <person name="Mitreva M."/>
        </authorList>
    </citation>
    <scope>NUCLEOTIDE SEQUENCE [LARGE SCALE GENOMIC DNA]</scope>
    <source>
        <strain evidence="1 2">OD-Hann</strain>
    </source>
</reference>
<sequence length="96" mass="11496">MRKELEIWRADTTRTFPYTQLQARVDICMNLLSRRRTFAWTRDIITGDEKWVAYVNVTLKRQWLQPVETGPEAAKPELHPRMVMLSVWWNTDGVIY</sequence>
<dbReference type="OrthoDB" id="9970333at2759"/>
<keyword evidence="2" id="KW-1185">Reference proteome</keyword>
<dbReference type="InterPro" id="IPR052709">
    <property type="entry name" value="Transposase-MT_Hybrid"/>
</dbReference>
<dbReference type="Gene3D" id="3.30.420.10">
    <property type="entry name" value="Ribonuclease H-like superfamily/Ribonuclease H"/>
    <property type="match status" value="1"/>
</dbReference>
<protein>
    <recommendedName>
        <fullName evidence="3">Transposase</fullName>
    </recommendedName>
</protein>
<dbReference type="InterPro" id="IPR001888">
    <property type="entry name" value="Transposase_1"/>
</dbReference>
<dbReference type="GO" id="GO:0003676">
    <property type="term" value="F:nucleic acid binding"/>
    <property type="evidence" value="ECO:0007669"/>
    <property type="project" value="InterPro"/>
</dbReference>